<dbReference type="STRING" id="760154.Sulba_1251"/>
<reference evidence="1 2" key="1">
    <citation type="submission" date="2012-06" db="EMBL/GenBank/DDBJ databases">
        <title>Complete sequence of Sulfurospirillum barnesii SES-3.</title>
        <authorList>
            <consortium name="US DOE Joint Genome Institute"/>
            <person name="Lucas S."/>
            <person name="Han J."/>
            <person name="Lapidus A."/>
            <person name="Cheng J.-F."/>
            <person name="Goodwin L."/>
            <person name="Pitluck S."/>
            <person name="Peters L."/>
            <person name="Ovchinnikova G."/>
            <person name="Lu M."/>
            <person name="Detter J.C."/>
            <person name="Han C."/>
            <person name="Tapia R."/>
            <person name="Land M."/>
            <person name="Hauser L."/>
            <person name="Kyrpides N."/>
            <person name="Ivanova N."/>
            <person name="Pagani I."/>
            <person name="Stolz J."/>
            <person name="Arkin A."/>
            <person name="Dehal P."/>
            <person name="Oremland R."/>
            <person name="Saltikov C."/>
            <person name="Basu P."/>
            <person name="Hollibaugh J."/>
            <person name="Newman D."/>
            <person name="Stolyar S."/>
            <person name="Hazen T."/>
            <person name="Woyke T."/>
        </authorList>
    </citation>
    <scope>NUCLEOTIDE SEQUENCE [LARGE SCALE GENOMIC DNA]</scope>
    <source>
        <strain evidence="2">ATCC 700032 / DSM 10660 / SES-3</strain>
    </source>
</reference>
<dbReference type="RefSeq" id="WP_014769424.1">
    <property type="nucleotide sequence ID" value="NC_018002.1"/>
</dbReference>
<evidence type="ECO:0000313" key="1">
    <source>
        <dbReference type="EMBL" id="AFL68545.1"/>
    </source>
</evidence>
<sequence length="138" mass="15952">MTSELLNKHAEFLKTLQHVEILDTDERRMTIALNVRGGEYVARVKNNDLQNVIIVLGWIENFNLEEVDYGYFRKLLTCVGNVDTLFYQSLFLGADNLSKRALDIFVQASEYTLTYKIINTELFQSLKVELDVINARTN</sequence>
<dbReference type="EMBL" id="CP003333">
    <property type="protein sequence ID" value="AFL68545.1"/>
    <property type="molecule type" value="Genomic_DNA"/>
</dbReference>
<dbReference type="HOGENOM" id="CLU_1854195_0_0_7"/>
<gene>
    <name evidence="1" type="ordered locus">Sulba_1251</name>
</gene>
<dbReference type="AlphaFoldDB" id="I3XX71"/>
<organism evidence="1 2">
    <name type="scientific">Sulfurospirillum barnesii (strain ATCC 700032 / DSM 10660 / SES-3)</name>
    <dbReference type="NCBI Taxonomy" id="760154"/>
    <lineage>
        <taxon>Bacteria</taxon>
        <taxon>Pseudomonadati</taxon>
        <taxon>Campylobacterota</taxon>
        <taxon>Epsilonproteobacteria</taxon>
        <taxon>Campylobacterales</taxon>
        <taxon>Sulfurospirillaceae</taxon>
        <taxon>Sulfurospirillum</taxon>
    </lineage>
</organism>
<keyword evidence="2" id="KW-1185">Reference proteome</keyword>
<accession>I3XX71</accession>
<protein>
    <submittedName>
        <fullName evidence="1">Uncharacterized protein</fullName>
    </submittedName>
</protein>
<proteinExistence type="predicted"/>
<name>I3XX71_SULBS</name>
<evidence type="ECO:0000313" key="2">
    <source>
        <dbReference type="Proteomes" id="UP000006176"/>
    </source>
</evidence>
<dbReference type="KEGG" id="sba:Sulba_1251"/>
<dbReference type="Proteomes" id="UP000006176">
    <property type="component" value="Chromosome"/>
</dbReference>